<dbReference type="PANTHER" id="PTHR36318">
    <property type="entry name" value="OS06G0581300 PROTEIN"/>
    <property type="match status" value="1"/>
</dbReference>
<keyword evidence="1" id="KW-0812">Transmembrane</keyword>
<dbReference type="PANTHER" id="PTHR36318:SF3">
    <property type="entry name" value="OS06G0581300 PROTEIN"/>
    <property type="match status" value="1"/>
</dbReference>
<dbReference type="Pfam" id="PF07343">
    <property type="entry name" value="DUF1475"/>
    <property type="match status" value="1"/>
</dbReference>
<evidence type="ECO:0000313" key="3">
    <source>
        <dbReference type="Proteomes" id="UP000767854"/>
    </source>
</evidence>
<dbReference type="EMBL" id="JAFBDT010000038">
    <property type="protein sequence ID" value="MBM7562926.1"/>
    <property type="molecule type" value="Genomic_DNA"/>
</dbReference>
<dbReference type="RefSeq" id="WP_204665352.1">
    <property type="nucleotide sequence ID" value="NZ_JAFBDT010000038.1"/>
</dbReference>
<evidence type="ECO:0000313" key="2">
    <source>
        <dbReference type="EMBL" id="MBM7562926.1"/>
    </source>
</evidence>
<dbReference type="InterPro" id="IPR009943">
    <property type="entry name" value="DUF1475"/>
</dbReference>
<sequence length="110" mass="12519">MKSAKIISFIGLMAMTGVLFYGFTQGDFFADGGELLANPWGIVSMVDLYVGFVLFSLWIVFREKSRVHAVIWVILMMVFGFFTGALYVLIQLIRANGDMKQFFYGDREHV</sequence>
<gene>
    <name evidence="2" type="ORF">JOC49_002499</name>
</gene>
<evidence type="ECO:0000256" key="1">
    <source>
        <dbReference type="SAM" id="Phobius"/>
    </source>
</evidence>
<comment type="caution">
    <text evidence="2">The sequence shown here is derived from an EMBL/GenBank/DDBJ whole genome shotgun (WGS) entry which is preliminary data.</text>
</comment>
<reference evidence="2 3" key="1">
    <citation type="submission" date="2021-01" db="EMBL/GenBank/DDBJ databases">
        <title>Genomic Encyclopedia of Type Strains, Phase IV (KMG-IV): sequencing the most valuable type-strain genomes for metagenomic binning, comparative biology and taxonomic classification.</title>
        <authorList>
            <person name="Goeker M."/>
        </authorList>
    </citation>
    <scope>NUCLEOTIDE SEQUENCE [LARGE SCALE GENOMIC DNA]</scope>
    <source>
        <strain evidence="2 3">DSM 24436</strain>
    </source>
</reference>
<keyword evidence="3" id="KW-1185">Reference proteome</keyword>
<evidence type="ECO:0008006" key="4">
    <source>
        <dbReference type="Google" id="ProtNLM"/>
    </source>
</evidence>
<feature type="transmembrane region" description="Helical" evidence="1">
    <location>
        <begin position="67"/>
        <end position="90"/>
    </location>
</feature>
<feature type="transmembrane region" description="Helical" evidence="1">
    <location>
        <begin position="35"/>
        <end position="61"/>
    </location>
</feature>
<organism evidence="2 3">
    <name type="scientific">Fusibacter tunisiensis</name>
    <dbReference type="NCBI Taxonomy" id="1008308"/>
    <lineage>
        <taxon>Bacteria</taxon>
        <taxon>Bacillati</taxon>
        <taxon>Bacillota</taxon>
        <taxon>Clostridia</taxon>
        <taxon>Eubacteriales</taxon>
        <taxon>Eubacteriales Family XII. Incertae Sedis</taxon>
        <taxon>Fusibacter</taxon>
    </lineage>
</organism>
<keyword evidence="1" id="KW-0472">Membrane</keyword>
<proteinExistence type="predicted"/>
<dbReference type="Proteomes" id="UP000767854">
    <property type="component" value="Unassembled WGS sequence"/>
</dbReference>
<keyword evidence="1" id="KW-1133">Transmembrane helix</keyword>
<feature type="transmembrane region" description="Helical" evidence="1">
    <location>
        <begin position="6"/>
        <end position="23"/>
    </location>
</feature>
<name>A0ABS2MU21_9FIRM</name>
<protein>
    <recommendedName>
        <fullName evidence="4">DUF1475 domain-containing protein</fullName>
    </recommendedName>
</protein>
<accession>A0ABS2MU21</accession>